<keyword evidence="2" id="KW-0175">Coiled coil</keyword>
<dbReference type="SUPFAM" id="SSF46785">
    <property type="entry name" value="Winged helix' DNA-binding domain"/>
    <property type="match status" value="1"/>
</dbReference>
<dbReference type="InterPro" id="IPR036390">
    <property type="entry name" value="WH_DNA-bd_sf"/>
</dbReference>
<dbReference type="PROSITE" id="PS51526">
    <property type="entry name" value="RFX_DBD"/>
    <property type="match status" value="1"/>
</dbReference>
<evidence type="ECO:0000256" key="2">
    <source>
        <dbReference type="SAM" id="Coils"/>
    </source>
</evidence>
<evidence type="ECO:0000259" key="3">
    <source>
        <dbReference type="PROSITE" id="PS51526"/>
    </source>
</evidence>
<evidence type="ECO:0000256" key="1">
    <source>
        <dbReference type="ARBA" id="ARBA00023125"/>
    </source>
</evidence>
<keyword evidence="5" id="KW-1185">Reference proteome</keyword>
<keyword evidence="1" id="KW-0238">DNA-binding</keyword>
<gene>
    <name evidence="4" type="ORF">DGYR_LOCUS6790</name>
</gene>
<dbReference type="OrthoDB" id="10056949at2759"/>
<sequence>MQRLSCNDKQIKSKQQRIRKATMQWLENNYEIQTGSCLARSTIYKHYLFFCKQKSVIPFCAATLGKIVRMKFPELSTRRLGTRGHSKYHYFGLAIRPNSIHYRPNSTECEGVTRFSNPTHVYSENQEYSLQNHSGISAPNLCFGFNRQLSVATASFLSSYQQHQQRLLNLLTKHENIDKIFQEIHYFWKTISMRTDKSNRCIVLQCDVLFYKLLSEILIPSDLPVLKDSLVDYVKTFLFNWPIFIERSMTGDIKDDRLNLARRFCSKVHRHLVFASFVQKSRSILFDGDQVRNVLNDLENAISCLTKEYHFLESSYTVLSIKVLDEFADTIRKTATIQGFIDCVDAILVQNVMIIHHTDQLELGKQLALEWNWIGEILTLWNMCSEYLRLALLEHKENLEDYQLQESLENHLQVQFDSKHQNYGNISNQYNYYN</sequence>
<dbReference type="InterPro" id="IPR057321">
    <property type="entry name" value="RFX1-4/6/8-like_BCD"/>
</dbReference>
<dbReference type="GO" id="GO:0000978">
    <property type="term" value="F:RNA polymerase II cis-regulatory region sequence-specific DNA binding"/>
    <property type="evidence" value="ECO:0007669"/>
    <property type="project" value="TreeGrafter"/>
</dbReference>
<dbReference type="InterPro" id="IPR039779">
    <property type="entry name" value="RFX-like"/>
</dbReference>
<protein>
    <submittedName>
        <fullName evidence="4">DgyrCDS7124</fullName>
    </submittedName>
</protein>
<dbReference type="Gene3D" id="1.10.10.10">
    <property type="entry name" value="Winged helix-like DNA-binding domain superfamily/Winged helix DNA-binding domain"/>
    <property type="match status" value="1"/>
</dbReference>
<feature type="domain" description="RFX-type winged-helix" evidence="3">
    <location>
        <begin position="22"/>
        <end position="97"/>
    </location>
</feature>
<dbReference type="FunFam" id="1.10.10.10:FF:000422">
    <property type="entry name" value="DNA-binding protein RFX7"/>
    <property type="match status" value="1"/>
</dbReference>
<dbReference type="Pfam" id="PF25340">
    <property type="entry name" value="BCD_RFX"/>
    <property type="match status" value="1"/>
</dbReference>
<accession>A0A7I8VQA9</accession>
<dbReference type="Proteomes" id="UP000549394">
    <property type="component" value="Unassembled WGS sequence"/>
</dbReference>
<organism evidence="4 5">
    <name type="scientific">Dimorphilus gyrociliatus</name>
    <dbReference type="NCBI Taxonomy" id="2664684"/>
    <lineage>
        <taxon>Eukaryota</taxon>
        <taxon>Metazoa</taxon>
        <taxon>Spiralia</taxon>
        <taxon>Lophotrochozoa</taxon>
        <taxon>Annelida</taxon>
        <taxon>Polychaeta</taxon>
        <taxon>Polychaeta incertae sedis</taxon>
        <taxon>Dinophilidae</taxon>
        <taxon>Dimorphilus</taxon>
    </lineage>
</organism>
<reference evidence="4 5" key="1">
    <citation type="submission" date="2020-08" db="EMBL/GenBank/DDBJ databases">
        <authorList>
            <person name="Hejnol A."/>
        </authorList>
    </citation>
    <scope>NUCLEOTIDE SEQUENCE [LARGE SCALE GENOMIC DNA]</scope>
</reference>
<evidence type="ECO:0000313" key="4">
    <source>
        <dbReference type="EMBL" id="CAD5118414.1"/>
    </source>
</evidence>
<comment type="caution">
    <text evidence="4">The sequence shown here is derived from an EMBL/GenBank/DDBJ whole genome shotgun (WGS) entry which is preliminary data.</text>
</comment>
<dbReference type="InterPro" id="IPR036388">
    <property type="entry name" value="WH-like_DNA-bd_sf"/>
</dbReference>
<dbReference type="PANTHER" id="PTHR12619:SF5">
    <property type="entry name" value="TRANSCRIPTION FACTOR RFX4"/>
    <property type="match status" value="1"/>
</dbReference>
<dbReference type="EMBL" id="CAJFCJ010000008">
    <property type="protein sequence ID" value="CAD5118414.1"/>
    <property type="molecule type" value="Genomic_DNA"/>
</dbReference>
<feature type="coiled-coil region" evidence="2">
    <location>
        <begin position="288"/>
        <end position="315"/>
    </location>
</feature>
<evidence type="ECO:0000313" key="5">
    <source>
        <dbReference type="Proteomes" id="UP000549394"/>
    </source>
</evidence>
<dbReference type="PANTHER" id="PTHR12619">
    <property type="entry name" value="RFX TRANSCRIPTION FACTOR FAMILY"/>
    <property type="match status" value="1"/>
</dbReference>
<name>A0A7I8VQA9_9ANNE</name>
<dbReference type="Pfam" id="PF02257">
    <property type="entry name" value="RFX_DNA_binding"/>
    <property type="match status" value="1"/>
</dbReference>
<dbReference type="InterPro" id="IPR003150">
    <property type="entry name" value="DNA-bd_RFX"/>
</dbReference>
<dbReference type="AlphaFoldDB" id="A0A7I8VQA9"/>
<dbReference type="GO" id="GO:0000981">
    <property type="term" value="F:DNA-binding transcription factor activity, RNA polymerase II-specific"/>
    <property type="evidence" value="ECO:0007669"/>
    <property type="project" value="TreeGrafter"/>
</dbReference>
<proteinExistence type="predicted"/>